<feature type="domain" description="ACT" evidence="1">
    <location>
        <begin position="95"/>
        <end position="153"/>
    </location>
</feature>
<dbReference type="AlphaFoldDB" id="A0A286U3Y5"/>
<dbReference type="PANTHER" id="PTHR40099:SF1">
    <property type="entry name" value="ACETOLACTATE SYNTHASE, SMALL SUBUNIT"/>
    <property type="match status" value="1"/>
</dbReference>
<evidence type="ECO:0000313" key="3">
    <source>
        <dbReference type="Proteomes" id="UP000218542"/>
    </source>
</evidence>
<name>A0A286U3Y5_9BACT</name>
<dbReference type="InterPro" id="IPR002912">
    <property type="entry name" value="ACT_dom"/>
</dbReference>
<dbReference type="Proteomes" id="UP000218542">
    <property type="component" value="Unassembled WGS sequence"/>
</dbReference>
<dbReference type="InterPro" id="IPR045739">
    <property type="entry name" value="ACT_dom_pair"/>
</dbReference>
<reference evidence="3" key="1">
    <citation type="journal article" date="2017" name="Environ. Microbiol. Rep.">
        <title>Genetic Diversity of Marine Anaerobic Ammonium-Oxidizing Bacteria as Revealed by Genomic and Proteomic Analyses of 'Candidatus Scalindua japonica'.</title>
        <authorList>
            <person name="Oshiki M."/>
            <person name="Mizuto K."/>
            <person name="Kimura Z."/>
            <person name="Kindaichi T."/>
            <person name="Satoh H."/>
            <person name="Okabe S."/>
        </authorList>
    </citation>
    <scope>NUCLEOTIDE SEQUENCE [LARGE SCALE GENOMIC DNA]</scope>
    <source>
        <strain evidence="3">husup-a2</strain>
    </source>
</reference>
<evidence type="ECO:0000259" key="1">
    <source>
        <dbReference type="PROSITE" id="PS51671"/>
    </source>
</evidence>
<sequence>MSLVTKLHKKNNKNSNINKERDEMPIVKQLTILLENNPGALSNVCSDLAGKDINILAMSVLDTIDSGLIRMVVDDHEHAVKKLADSGLNVIETEVLSLEMSHKPGTLAEITRQLSKAKINIEYAYVSVPPGEGTSIGIFWVSNLKKASEILEP</sequence>
<dbReference type="Gene3D" id="3.30.2130.10">
    <property type="entry name" value="VC0802-like"/>
    <property type="match status" value="1"/>
</dbReference>
<dbReference type="PROSITE" id="PS51671">
    <property type="entry name" value="ACT"/>
    <property type="match status" value="1"/>
</dbReference>
<dbReference type="PANTHER" id="PTHR40099">
    <property type="entry name" value="ACETOLACTATE SYNTHASE, SMALL SUBUNIT"/>
    <property type="match status" value="1"/>
</dbReference>
<dbReference type="Pfam" id="PF19571">
    <property type="entry name" value="ACT_8"/>
    <property type="match status" value="1"/>
</dbReference>
<proteinExistence type="predicted"/>
<accession>A0A286U3Y5</accession>
<organism evidence="2 3">
    <name type="scientific">Candidatus Scalindua japonica</name>
    <dbReference type="NCBI Taxonomy" id="1284222"/>
    <lineage>
        <taxon>Bacteria</taxon>
        <taxon>Pseudomonadati</taxon>
        <taxon>Planctomycetota</taxon>
        <taxon>Candidatus Brocadiia</taxon>
        <taxon>Candidatus Brocadiales</taxon>
        <taxon>Candidatus Scalinduaceae</taxon>
        <taxon>Candidatus Scalindua</taxon>
    </lineage>
</organism>
<protein>
    <recommendedName>
        <fullName evidence="1">ACT domain-containing protein</fullName>
    </recommendedName>
</protein>
<gene>
    <name evidence="2" type="ORF">SCALIN_C44_0015</name>
</gene>
<comment type="caution">
    <text evidence="2">The sequence shown here is derived from an EMBL/GenBank/DDBJ whole genome shotgun (WGS) entry which is preliminary data.</text>
</comment>
<dbReference type="EMBL" id="BAOS01000044">
    <property type="protein sequence ID" value="GAX62834.1"/>
    <property type="molecule type" value="Genomic_DNA"/>
</dbReference>
<keyword evidence="3" id="KW-1185">Reference proteome</keyword>
<dbReference type="InterPro" id="IPR045865">
    <property type="entry name" value="ACT-like_dom_sf"/>
</dbReference>
<evidence type="ECO:0000313" key="2">
    <source>
        <dbReference type="EMBL" id="GAX62834.1"/>
    </source>
</evidence>
<dbReference type="SUPFAM" id="SSF55021">
    <property type="entry name" value="ACT-like"/>
    <property type="match status" value="2"/>
</dbReference>